<dbReference type="AlphaFoldDB" id="A0A5B6X599"/>
<dbReference type="Proteomes" id="UP000325315">
    <property type="component" value="Unassembled WGS sequence"/>
</dbReference>
<name>A0A5B6X599_9ROSI</name>
<protein>
    <submittedName>
        <fullName evidence="1">Uncharacterized protein</fullName>
    </submittedName>
</protein>
<sequence>MSNRIKVWSIKHLSQGGKQFCRQYQLTLWHASYCIIPYVWRLKELLANFGGKKTIIKVGFTGVIGNGYVSSKRMGEWYLEVWRNSIWLCLRCMDGVWELTLPIPEKAFG</sequence>
<evidence type="ECO:0000313" key="1">
    <source>
        <dbReference type="EMBL" id="KAA3488077.1"/>
    </source>
</evidence>
<evidence type="ECO:0000313" key="2">
    <source>
        <dbReference type="Proteomes" id="UP000325315"/>
    </source>
</evidence>
<proteinExistence type="predicted"/>
<reference evidence="2" key="1">
    <citation type="journal article" date="2019" name="Plant Biotechnol. J.">
        <title>Genome sequencing of the Australian wild diploid species Gossypium australe highlights disease resistance and delayed gland morphogenesis.</title>
        <authorList>
            <person name="Cai Y."/>
            <person name="Cai X."/>
            <person name="Wang Q."/>
            <person name="Wang P."/>
            <person name="Zhang Y."/>
            <person name="Cai C."/>
            <person name="Xu Y."/>
            <person name="Wang K."/>
            <person name="Zhou Z."/>
            <person name="Wang C."/>
            <person name="Geng S."/>
            <person name="Li B."/>
            <person name="Dong Q."/>
            <person name="Hou Y."/>
            <person name="Wang H."/>
            <person name="Ai P."/>
            <person name="Liu Z."/>
            <person name="Yi F."/>
            <person name="Sun M."/>
            <person name="An G."/>
            <person name="Cheng J."/>
            <person name="Zhang Y."/>
            <person name="Shi Q."/>
            <person name="Xie Y."/>
            <person name="Shi X."/>
            <person name="Chang Y."/>
            <person name="Huang F."/>
            <person name="Chen Y."/>
            <person name="Hong S."/>
            <person name="Mi L."/>
            <person name="Sun Q."/>
            <person name="Zhang L."/>
            <person name="Zhou B."/>
            <person name="Peng R."/>
            <person name="Zhang X."/>
            <person name="Liu F."/>
        </authorList>
    </citation>
    <scope>NUCLEOTIDE SEQUENCE [LARGE SCALE GENOMIC DNA]</scope>
    <source>
        <strain evidence="2">cv. PA1801</strain>
    </source>
</reference>
<comment type="caution">
    <text evidence="1">The sequence shown here is derived from an EMBL/GenBank/DDBJ whole genome shotgun (WGS) entry which is preliminary data.</text>
</comment>
<accession>A0A5B6X599</accession>
<gene>
    <name evidence="1" type="ORF">EPI10_031858</name>
</gene>
<organism evidence="1 2">
    <name type="scientific">Gossypium australe</name>
    <dbReference type="NCBI Taxonomy" id="47621"/>
    <lineage>
        <taxon>Eukaryota</taxon>
        <taxon>Viridiplantae</taxon>
        <taxon>Streptophyta</taxon>
        <taxon>Embryophyta</taxon>
        <taxon>Tracheophyta</taxon>
        <taxon>Spermatophyta</taxon>
        <taxon>Magnoliopsida</taxon>
        <taxon>eudicotyledons</taxon>
        <taxon>Gunneridae</taxon>
        <taxon>Pentapetalae</taxon>
        <taxon>rosids</taxon>
        <taxon>malvids</taxon>
        <taxon>Malvales</taxon>
        <taxon>Malvaceae</taxon>
        <taxon>Malvoideae</taxon>
        <taxon>Gossypium</taxon>
    </lineage>
</organism>
<keyword evidence="2" id="KW-1185">Reference proteome</keyword>
<dbReference type="EMBL" id="SMMG02000001">
    <property type="protein sequence ID" value="KAA3488077.1"/>
    <property type="molecule type" value="Genomic_DNA"/>
</dbReference>